<organism evidence="2 3">
    <name type="scientific">Cyphellophora attinorum</name>
    <dbReference type="NCBI Taxonomy" id="1664694"/>
    <lineage>
        <taxon>Eukaryota</taxon>
        <taxon>Fungi</taxon>
        <taxon>Dikarya</taxon>
        <taxon>Ascomycota</taxon>
        <taxon>Pezizomycotina</taxon>
        <taxon>Eurotiomycetes</taxon>
        <taxon>Chaetothyriomycetidae</taxon>
        <taxon>Chaetothyriales</taxon>
        <taxon>Cyphellophoraceae</taxon>
        <taxon>Cyphellophora</taxon>
    </lineage>
</organism>
<feature type="compositionally biased region" description="Basic residues" evidence="1">
    <location>
        <begin position="216"/>
        <end position="226"/>
    </location>
</feature>
<dbReference type="VEuPathDB" id="FungiDB:AB675_6317"/>
<reference evidence="2 3" key="1">
    <citation type="submission" date="2015-06" db="EMBL/GenBank/DDBJ databases">
        <title>Draft genome of the ant-associated black yeast Phialophora attae CBS 131958.</title>
        <authorList>
            <person name="Moreno L.F."/>
            <person name="Stielow B.J."/>
            <person name="de Hoog S."/>
            <person name="Vicente V.A."/>
            <person name="Weiss V.A."/>
            <person name="de Vries M."/>
            <person name="Cruz L.M."/>
            <person name="Souza E.M."/>
        </authorList>
    </citation>
    <scope>NUCLEOTIDE SEQUENCE [LARGE SCALE GENOMIC DNA]</scope>
    <source>
        <strain evidence="2 3">CBS 131958</strain>
    </source>
</reference>
<dbReference type="AlphaFoldDB" id="A0A0N1P1L0"/>
<dbReference type="RefSeq" id="XP_018003786.1">
    <property type="nucleotide sequence ID" value="XM_018146599.1"/>
</dbReference>
<dbReference type="GeneID" id="28738479"/>
<feature type="region of interest" description="Disordered" evidence="1">
    <location>
        <begin position="76"/>
        <end position="95"/>
    </location>
</feature>
<feature type="region of interest" description="Disordered" evidence="1">
    <location>
        <begin position="183"/>
        <end position="226"/>
    </location>
</feature>
<dbReference type="EMBL" id="LFJN01000004">
    <property type="protein sequence ID" value="KPI43823.1"/>
    <property type="molecule type" value="Genomic_DNA"/>
</dbReference>
<sequence length="226" mass="25176">MFNENFSFGRADSIVTESTSTDISPYTSRCSSPRNESFCPRSQPYPRRDSRFDSWRAPRHPSVTALTAQLEHHAITDNIVPNSPESVASPSDSLYDDGYYDGPDTPATECSDESSDFDPALWDLSACEYSATSSPRPSLSLEAQAFSSYTMRRRQRQALVRLQCIAQRTPDLAMLLEECHPSSLPQSSELATGRTNSNAGLAGYKIEKTRSEIRSRRGTKTRKSTK</sequence>
<dbReference type="OrthoDB" id="4159634at2759"/>
<keyword evidence="3" id="KW-1185">Reference proteome</keyword>
<feature type="compositionally biased region" description="Basic and acidic residues" evidence="1">
    <location>
        <begin position="205"/>
        <end position="215"/>
    </location>
</feature>
<feature type="compositionally biased region" description="Polar residues" evidence="1">
    <location>
        <begin position="79"/>
        <end position="88"/>
    </location>
</feature>
<evidence type="ECO:0000256" key="1">
    <source>
        <dbReference type="SAM" id="MobiDB-lite"/>
    </source>
</evidence>
<proteinExistence type="predicted"/>
<name>A0A0N1P1L0_9EURO</name>
<dbReference type="Proteomes" id="UP000038010">
    <property type="component" value="Unassembled WGS sequence"/>
</dbReference>
<feature type="compositionally biased region" description="Polar residues" evidence="1">
    <location>
        <begin position="183"/>
        <end position="199"/>
    </location>
</feature>
<comment type="caution">
    <text evidence="2">The sequence shown here is derived from an EMBL/GenBank/DDBJ whole genome shotgun (WGS) entry which is preliminary data.</text>
</comment>
<feature type="region of interest" description="Disordered" evidence="1">
    <location>
        <begin position="18"/>
        <end position="56"/>
    </location>
</feature>
<accession>A0A0N1P1L0</accession>
<feature type="compositionally biased region" description="Basic and acidic residues" evidence="1">
    <location>
        <begin position="46"/>
        <end position="56"/>
    </location>
</feature>
<gene>
    <name evidence="2" type="ORF">AB675_6317</name>
</gene>
<feature type="compositionally biased region" description="Polar residues" evidence="1">
    <location>
        <begin position="18"/>
        <end position="35"/>
    </location>
</feature>
<protein>
    <submittedName>
        <fullName evidence="2">Uncharacterized protein</fullName>
    </submittedName>
</protein>
<evidence type="ECO:0000313" key="3">
    <source>
        <dbReference type="Proteomes" id="UP000038010"/>
    </source>
</evidence>
<evidence type="ECO:0000313" key="2">
    <source>
        <dbReference type="EMBL" id="KPI43823.1"/>
    </source>
</evidence>